<dbReference type="InterPro" id="IPR012674">
    <property type="entry name" value="Calycin"/>
</dbReference>
<dbReference type="STRING" id="1523247.SAMN05660464_1930"/>
<dbReference type="InterPro" id="IPR045165">
    <property type="entry name" value="Nitrobindin"/>
</dbReference>
<evidence type="ECO:0000256" key="1">
    <source>
        <dbReference type="HAMAP-Rule" id="MF_01297"/>
    </source>
</evidence>
<dbReference type="HAMAP" id="MF_01297">
    <property type="entry name" value="nitrobindin"/>
    <property type="match status" value="1"/>
</dbReference>
<comment type="caution">
    <text evidence="1">Lacks conserved residue(s) required for the propagation of feature annotation.</text>
</comment>
<dbReference type="Proteomes" id="UP000198857">
    <property type="component" value="Unassembled WGS sequence"/>
</dbReference>
<evidence type="ECO:0000313" key="3">
    <source>
        <dbReference type="EMBL" id="SFP00920.1"/>
    </source>
</evidence>
<dbReference type="Pfam" id="PF08768">
    <property type="entry name" value="THAP4_heme-bd"/>
    <property type="match status" value="1"/>
</dbReference>
<comment type="similarity">
    <text evidence="1">Belongs to the nitrobindin family.</text>
</comment>
<comment type="caution">
    <text evidence="1">Lacks the conserved His residue that binds heme iron in the nitrobindin family.</text>
</comment>
<sequence>MCRRPLRGARPAAAEALHRADYRDRHVCPGRRPVTGPTELPVVDTVDVREGPEVSPALLSVLPLLGEWHGEGVLAGGGAGDRRFGQWVRFAHDGRDFLAYEARSWLVGDDGRVEGPGARESGFWRPRGQDDVELLVASPEGVVELYVGTARSTTSWELSSDVVARTPDAPDTTRAVRLYGIVEGALMYAIDRAGADTPLRPTMSARLERLR</sequence>
<dbReference type="InterPro" id="IPR022939">
    <property type="entry name" value="Nb(III)_bact/plant"/>
</dbReference>
<gene>
    <name evidence="3" type="ORF">SAMN05660464_1930</name>
</gene>
<keyword evidence="4" id="KW-1185">Reference proteome</keyword>
<dbReference type="AlphaFoldDB" id="A0A1I5LUG5"/>
<feature type="short sequence motif" description="GXWXGXG" evidence="1">
    <location>
        <begin position="66"/>
        <end position="72"/>
    </location>
</feature>
<dbReference type="PANTHER" id="PTHR15854:SF4">
    <property type="entry name" value="PEROXYNITRITE ISOMERASE THAP4"/>
    <property type="match status" value="1"/>
</dbReference>
<accession>A0A1I5LUG5</accession>
<dbReference type="Gene3D" id="2.40.128.20">
    <property type="match status" value="1"/>
</dbReference>
<dbReference type="PANTHER" id="PTHR15854">
    <property type="entry name" value="THAP4 PROTEIN"/>
    <property type="match status" value="1"/>
</dbReference>
<dbReference type="CDD" id="cd07828">
    <property type="entry name" value="lipocalin_heme-bd-THAP4-like"/>
    <property type="match status" value="1"/>
</dbReference>
<evidence type="ECO:0000259" key="2">
    <source>
        <dbReference type="Pfam" id="PF08768"/>
    </source>
</evidence>
<dbReference type="SUPFAM" id="SSF50814">
    <property type="entry name" value="Lipocalins"/>
    <property type="match status" value="1"/>
</dbReference>
<feature type="domain" description="THAP4-like heme-binding" evidence="2">
    <location>
        <begin position="58"/>
        <end position="209"/>
    </location>
</feature>
<evidence type="ECO:0000313" key="4">
    <source>
        <dbReference type="Proteomes" id="UP000198857"/>
    </source>
</evidence>
<organism evidence="3 4">
    <name type="scientific">Geodermatophilus dictyosporus</name>
    <dbReference type="NCBI Taxonomy" id="1523247"/>
    <lineage>
        <taxon>Bacteria</taxon>
        <taxon>Bacillati</taxon>
        <taxon>Actinomycetota</taxon>
        <taxon>Actinomycetes</taxon>
        <taxon>Geodermatophilales</taxon>
        <taxon>Geodermatophilaceae</taxon>
        <taxon>Geodermatophilus</taxon>
    </lineage>
</organism>
<reference evidence="4" key="1">
    <citation type="submission" date="2016-10" db="EMBL/GenBank/DDBJ databases">
        <authorList>
            <person name="Varghese N."/>
            <person name="Submissions S."/>
        </authorList>
    </citation>
    <scope>NUCLEOTIDE SEQUENCE [LARGE SCALE GENOMIC DNA]</scope>
    <source>
        <strain evidence="4">DSM 44208</strain>
    </source>
</reference>
<dbReference type="EMBL" id="FOWQ01000002">
    <property type="protein sequence ID" value="SFP00920.1"/>
    <property type="molecule type" value="Genomic_DNA"/>
</dbReference>
<protein>
    <recommendedName>
        <fullName evidence="1">Ferric nitrobindin-like protein</fullName>
    </recommendedName>
</protein>
<name>A0A1I5LUG5_9ACTN</name>
<proteinExistence type="inferred from homology"/>
<dbReference type="InterPro" id="IPR014878">
    <property type="entry name" value="THAP4-like_heme-bd"/>
</dbReference>